<accession>A0A4Q2UJR1</accession>
<keyword evidence="2" id="KW-1185">Reference proteome</keyword>
<gene>
    <name evidence="1" type="ORF">EQG79_14170</name>
</gene>
<dbReference type="RefSeq" id="WP_129602035.1">
    <property type="nucleotide sequence ID" value="NZ_SBLB01000003.1"/>
</dbReference>
<organism evidence="1 2">
    <name type="scientific">Spirosoma sordidisoli</name>
    <dbReference type="NCBI Taxonomy" id="2502893"/>
    <lineage>
        <taxon>Bacteria</taxon>
        <taxon>Pseudomonadati</taxon>
        <taxon>Bacteroidota</taxon>
        <taxon>Cytophagia</taxon>
        <taxon>Cytophagales</taxon>
        <taxon>Cytophagaceae</taxon>
        <taxon>Spirosoma</taxon>
    </lineage>
</organism>
<dbReference type="EMBL" id="SBLB01000003">
    <property type="protein sequence ID" value="RYC69737.1"/>
    <property type="molecule type" value="Genomic_DNA"/>
</dbReference>
<comment type="caution">
    <text evidence="1">The sequence shown here is derived from an EMBL/GenBank/DDBJ whole genome shotgun (WGS) entry which is preliminary data.</text>
</comment>
<evidence type="ECO:0000313" key="2">
    <source>
        <dbReference type="Proteomes" id="UP000290407"/>
    </source>
</evidence>
<proteinExistence type="predicted"/>
<protein>
    <submittedName>
        <fullName evidence="1">Uncharacterized protein</fullName>
    </submittedName>
</protein>
<reference evidence="1 2" key="1">
    <citation type="submission" date="2019-01" db="EMBL/GenBank/DDBJ databases">
        <title>Spirosoma flava sp. nov., a propanil-degrading bacterium isolated from herbicide-contaminated soil.</title>
        <authorList>
            <person name="Zhang L."/>
            <person name="Jiang J.-D."/>
        </authorList>
    </citation>
    <scope>NUCLEOTIDE SEQUENCE [LARGE SCALE GENOMIC DNA]</scope>
    <source>
        <strain evidence="1 2">TY50</strain>
    </source>
</reference>
<sequence>MNNRIESLVSVDVVTLGELDKKGLLSLADQMVRNSHEYGLDVLAMLAEATKLELVATRIKEQAKSVALNEVLTYGRGGVSKLGVSMTTKEVGVSYDYSGDRVWKELNRTVLAATAKRKEQEEILRSLPYEGRIMMDEETGEEYRAYPPARTASDGVVLTIK</sequence>
<evidence type="ECO:0000313" key="1">
    <source>
        <dbReference type="EMBL" id="RYC69737.1"/>
    </source>
</evidence>
<dbReference type="AlphaFoldDB" id="A0A4Q2UJR1"/>
<dbReference type="Proteomes" id="UP000290407">
    <property type="component" value="Unassembled WGS sequence"/>
</dbReference>
<name>A0A4Q2UJR1_9BACT</name>